<evidence type="ECO:0000256" key="1">
    <source>
        <dbReference type="ARBA" id="ARBA00022723"/>
    </source>
</evidence>
<evidence type="ECO:0000256" key="5">
    <source>
        <dbReference type="PROSITE-ProRule" id="PRU00309"/>
    </source>
</evidence>
<reference evidence="7 8" key="1">
    <citation type="submission" date="2019-08" db="EMBL/GenBank/DDBJ databases">
        <title>The genome of the soybean aphid Biotype 1, its phylome, world population structure and adaptation to the North American continent.</title>
        <authorList>
            <person name="Giordano R."/>
            <person name="Donthu R.K."/>
            <person name="Hernandez A.G."/>
            <person name="Wright C.L."/>
            <person name="Zimin A.V."/>
        </authorList>
    </citation>
    <scope>NUCLEOTIDE SEQUENCE [LARGE SCALE GENOMIC DNA]</scope>
    <source>
        <tissue evidence="7">Whole aphids</tissue>
    </source>
</reference>
<keyword evidence="3" id="KW-0862">Zinc</keyword>
<protein>
    <recommendedName>
        <fullName evidence="6">THAP-type domain-containing protein</fullName>
    </recommendedName>
</protein>
<comment type="caution">
    <text evidence="7">The sequence shown here is derived from an EMBL/GenBank/DDBJ whole genome shotgun (WGS) entry which is preliminary data.</text>
</comment>
<evidence type="ECO:0000256" key="3">
    <source>
        <dbReference type="ARBA" id="ARBA00022833"/>
    </source>
</evidence>
<evidence type="ECO:0000313" key="7">
    <source>
        <dbReference type="EMBL" id="KAE9540797.1"/>
    </source>
</evidence>
<dbReference type="SMART" id="SM00980">
    <property type="entry name" value="THAP"/>
    <property type="match status" value="1"/>
</dbReference>
<dbReference type="GO" id="GO:0008270">
    <property type="term" value="F:zinc ion binding"/>
    <property type="evidence" value="ECO:0007669"/>
    <property type="project" value="UniProtKB-KW"/>
</dbReference>
<gene>
    <name evidence="7" type="ORF">AGLY_004042</name>
</gene>
<proteinExistence type="predicted"/>
<feature type="domain" description="THAP-type" evidence="6">
    <location>
        <begin position="28"/>
        <end position="111"/>
    </location>
</feature>
<sequence>MPFHLCTSVYLYYNSSYSFYTFFLIIIMPSKQCVVVDCDTSYRDSITLRHRFPRDEPTFNIWVERSGNQNLLNLPIDDVYKSFIMCDKHFAPSCKSPGCKKLIKTSVPTLNLPHYNDMGDDTDNMSIEFVTENFCEDTNRQMSTEFINCIKSSDIDVKLNTDELLTITVADIDGTFKTVSRSPPQLT</sequence>
<dbReference type="PROSITE" id="PS50950">
    <property type="entry name" value="ZF_THAP"/>
    <property type="match status" value="1"/>
</dbReference>
<evidence type="ECO:0000256" key="4">
    <source>
        <dbReference type="ARBA" id="ARBA00023125"/>
    </source>
</evidence>
<evidence type="ECO:0000313" key="8">
    <source>
        <dbReference type="Proteomes" id="UP000475862"/>
    </source>
</evidence>
<accession>A0A6G0TZE2</accession>
<dbReference type="InterPro" id="IPR006612">
    <property type="entry name" value="THAP_Znf"/>
</dbReference>
<dbReference type="Proteomes" id="UP000475862">
    <property type="component" value="Unassembled WGS sequence"/>
</dbReference>
<keyword evidence="2 5" id="KW-0863">Zinc-finger</keyword>
<dbReference type="Pfam" id="PF05485">
    <property type="entry name" value="THAP"/>
    <property type="match status" value="1"/>
</dbReference>
<dbReference type="GO" id="GO:0003677">
    <property type="term" value="F:DNA binding"/>
    <property type="evidence" value="ECO:0007669"/>
    <property type="project" value="UniProtKB-UniRule"/>
</dbReference>
<keyword evidence="8" id="KW-1185">Reference proteome</keyword>
<organism evidence="7 8">
    <name type="scientific">Aphis glycines</name>
    <name type="common">Soybean aphid</name>
    <dbReference type="NCBI Taxonomy" id="307491"/>
    <lineage>
        <taxon>Eukaryota</taxon>
        <taxon>Metazoa</taxon>
        <taxon>Ecdysozoa</taxon>
        <taxon>Arthropoda</taxon>
        <taxon>Hexapoda</taxon>
        <taxon>Insecta</taxon>
        <taxon>Pterygota</taxon>
        <taxon>Neoptera</taxon>
        <taxon>Paraneoptera</taxon>
        <taxon>Hemiptera</taxon>
        <taxon>Sternorrhyncha</taxon>
        <taxon>Aphidomorpha</taxon>
        <taxon>Aphidoidea</taxon>
        <taxon>Aphididae</taxon>
        <taxon>Aphidini</taxon>
        <taxon>Aphis</taxon>
        <taxon>Aphis</taxon>
    </lineage>
</organism>
<dbReference type="EMBL" id="VYZN01000013">
    <property type="protein sequence ID" value="KAE9540797.1"/>
    <property type="molecule type" value="Genomic_DNA"/>
</dbReference>
<dbReference type="AlphaFoldDB" id="A0A6G0TZE2"/>
<dbReference type="SUPFAM" id="SSF57716">
    <property type="entry name" value="Glucocorticoid receptor-like (DNA-binding domain)"/>
    <property type="match status" value="1"/>
</dbReference>
<keyword evidence="1" id="KW-0479">Metal-binding</keyword>
<keyword evidence="4 5" id="KW-0238">DNA-binding</keyword>
<evidence type="ECO:0000259" key="6">
    <source>
        <dbReference type="PROSITE" id="PS50950"/>
    </source>
</evidence>
<name>A0A6G0TZE2_APHGL</name>
<dbReference type="SMART" id="SM00692">
    <property type="entry name" value="DM3"/>
    <property type="match status" value="1"/>
</dbReference>
<evidence type="ECO:0000256" key="2">
    <source>
        <dbReference type="ARBA" id="ARBA00022771"/>
    </source>
</evidence>
<dbReference type="OrthoDB" id="7683421at2759"/>